<gene>
    <name evidence="1" type="ORF">C7445_10851</name>
</gene>
<organism evidence="1 2">
    <name type="scientific">Alicyclobacillus sacchari</name>
    <dbReference type="NCBI Taxonomy" id="392010"/>
    <lineage>
        <taxon>Bacteria</taxon>
        <taxon>Bacillati</taxon>
        <taxon>Bacillota</taxon>
        <taxon>Bacilli</taxon>
        <taxon>Bacillales</taxon>
        <taxon>Alicyclobacillaceae</taxon>
        <taxon>Alicyclobacillus</taxon>
    </lineage>
</organism>
<evidence type="ECO:0000313" key="2">
    <source>
        <dbReference type="Proteomes" id="UP000294581"/>
    </source>
</evidence>
<dbReference type="Proteomes" id="UP000294581">
    <property type="component" value="Unassembled WGS sequence"/>
</dbReference>
<accession>A0A4R8LN66</accession>
<protein>
    <submittedName>
        <fullName evidence="1">Uncharacterized protein</fullName>
    </submittedName>
</protein>
<name>A0A4R8LN66_9BACL</name>
<proteinExistence type="predicted"/>
<evidence type="ECO:0000313" key="1">
    <source>
        <dbReference type="EMBL" id="TDY45239.1"/>
    </source>
</evidence>
<dbReference type="AlphaFoldDB" id="A0A4R8LN66"/>
<dbReference type="EMBL" id="SORF01000008">
    <property type="protein sequence ID" value="TDY45239.1"/>
    <property type="molecule type" value="Genomic_DNA"/>
</dbReference>
<sequence>MNPNTKSWHHGAVRNRSFSISIFFNVARQKQKNFLPHSNDPTKGDVVQDEGQGGKLDVVAIQFV</sequence>
<keyword evidence="2" id="KW-1185">Reference proteome</keyword>
<reference evidence="1 2" key="1">
    <citation type="submission" date="2019-03" db="EMBL/GenBank/DDBJ databases">
        <title>Genomic Encyclopedia of Type Strains, Phase IV (KMG-IV): sequencing the most valuable type-strain genomes for metagenomic binning, comparative biology and taxonomic classification.</title>
        <authorList>
            <person name="Goeker M."/>
        </authorList>
    </citation>
    <scope>NUCLEOTIDE SEQUENCE [LARGE SCALE GENOMIC DNA]</scope>
    <source>
        <strain evidence="1 2">DSM 17974</strain>
    </source>
</reference>
<comment type="caution">
    <text evidence="1">The sequence shown here is derived from an EMBL/GenBank/DDBJ whole genome shotgun (WGS) entry which is preliminary data.</text>
</comment>